<proteinExistence type="predicted"/>
<keyword evidence="1" id="KW-0472">Membrane</keyword>
<comment type="caution">
    <text evidence="2">The sequence shown here is derived from an EMBL/GenBank/DDBJ whole genome shotgun (WGS) entry which is preliminary data.</text>
</comment>
<dbReference type="InterPro" id="IPR025489">
    <property type="entry name" value="DUF4381"/>
</dbReference>
<organism evidence="2 3">
    <name type="scientific">Seongchinamella unica</name>
    <dbReference type="NCBI Taxonomy" id="2547392"/>
    <lineage>
        <taxon>Bacteria</taxon>
        <taxon>Pseudomonadati</taxon>
        <taxon>Pseudomonadota</taxon>
        <taxon>Gammaproteobacteria</taxon>
        <taxon>Cellvibrionales</taxon>
        <taxon>Halieaceae</taxon>
        <taxon>Seongchinamella</taxon>
    </lineage>
</organism>
<dbReference type="Pfam" id="PF14316">
    <property type="entry name" value="DUF4381"/>
    <property type="match status" value="1"/>
</dbReference>
<dbReference type="OrthoDB" id="283083at2"/>
<keyword evidence="1" id="KW-1133">Transmembrane helix</keyword>
<name>A0A4R5LWS6_9GAMM</name>
<evidence type="ECO:0000313" key="2">
    <source>
        <dbReference type="EMBL" id="TDG15901.1"/>
    </source>
</evidence>
<evidence type="ECO:0000256" key="1">
    <source>
        <dbReference type="SAM" id="Phobius"/>
    </source>
</evidence>
<keyword evidence="3" id="KW-1185">Reference proteome</keyword>
<dbReference type="AlphaFoldDB" id="A0A4R5LWS6"/>
<sequence>MSLPALPEIFGNYALGDFHEVVSPPAIDWLPQTPGWILVAALLLLWLLRTASRRLRYWYRNRYRREATARLQSLEVSPGFVAEINRTLKLSALAGFSRQEVAALWGERWTEFLNSRCEHPPFSEQQCRLLALGVYRQQPVDSTAAEQLLEASLAWVNEHRNRYDA</sequence>
<dbReference type="RefSeq" id="WP_133210808.1">
    <property type="nucleotide sequence ID" value="NZ_SMSE01000001.1"/>
</dbReference>
<protein>
    <submittedName>
        <fullName evidence="2">DUF4381 domain-containing protein</fullName>
    </submittedName>
</protein>
<evidence type="ECO:0000313" key="3">
    <source>
        <dbReference type="Proteomes" id="UP000295554"/>
    </source>
</evidence>
<gene>
    <name evidence="2" type="ORF">E2F43_06660</name>
</gene>
<accession>A0A4R5LWS6</accession>
<dbReference type="EMBL" id="SMSE01000001">
    <property type="protein sequence ID" value="TDG15901.1"/>
    <property type="molecule type" value="Genomic_DNA"/>
</dbReference>
<reference evidence="2 3" key="1">
    <citation type="submission" date="2019-03" db="EMBL/GenBank/DDBJ databases">
        <title>Seongchinamella monodicae gen. nov., sp. nov., a novel member of the Gammaproteobacteria isolated from a tidal mudflat of beach.</title>
        <authorList>
            <person name="Yang H.G."/>
            <person name="Kang J.W."/>
            <person name="Lee S.D."/>
        </authorList>
    </citation>
    <scope>NUCLEOTIDE SEQUENCE [LARGE SCALE GENOMIC DNA]</scope>
    <source>
        <strain evidence="2 3">GH4-78</strain>
    </source>
</reference>
<feature type="transmembrane region" description="Helical" evidence="1">
    <location>
        <begin position="33"/>
        <end position="52"/>
    </location>
</feature>
<keyword evidence="1" id="KW-0812">Transmembrane</keyword>
<dbReference type="Proteomes" id="UP000295554">
    <property type="component" value="Unassembled WGS sequence"/>
</dbReference>